<dbReference type="PANTHER" id="PTHR20934:SF0">
    <property type="entry name" value="TRANSCRIPTION ELONGATION FACTOR 1 HOMOLOG"/>
    <property type="match status" value="1"/>
</dbReference>
<evidence type="ECO:0000256" key="3">
    <source>
        <dbReference type="ARBA" id="ARBA00014973"/>
    </source>
</evidence>
<evidence type="ECO:0000313" key="6">
    <source>
        <dbReference type="EMBL" id="KAJ1172357.1"/>
    </source>
</evidence>
<dbReference type="GO" id="GO:0008023">
    <property type="term" value="C:transcription elongation factor complex"/>
    <property type="evidence" value="ECO:0007669"/>
    <property type="project" value="TreeGrafter"/>
</dbReference>
<dbReference type="InterPro" id="IPR007808">
    <property type="entry name" value="Elf1"/>
</dbReference>
<evidence type="ECO:0000256" key="1">
    <source>
        <dbReference type="ARBA" id="ARBA00004123"/>
    </source>
</evidence>
<dbReference type="PANTHER" id="PTHR20934">
    <property type="entry name" value="TRANSCRIPTION ELONGATION FACTOR 1 HOMOLOG"/>
    <property type="match status" value="1"/>
</dbReference>
<evidence type="ECO:0000256" key="4">
    <source>
        <dbReference type="ARBA" id="ARBA00022833"/>
    </source>
</evidence>
<protein>
    <recommendedName>
        <fullName evidence="3">Transcription elongation factor 1 homolog</fullName>
    </recommendedName>
</protein>
<dbReference type="EMBL" id="JANPWB010000007">
    <property type="protein sequence ID" value="KAJ1172357.1"/>
    <property type="molecule type" value="Genomic_DNA"/>
</dbReference>
<comment type="similarity">
    <text evidence="2">Belongs to the ELOF1 family.</text>
</comment>
<dbReference type="Gene3D" id="2.20.25.190">
    <property type="match status" value="1"/>
</dbReference>
<dbReference type="SUPFAM" id="SSF57783">
    <property type="entry name" value="Zinc beta-ribbon"/>
    <property type="match status" value="1"/>
</dbReference>
<evidence type="ECO:0000256" key="2">
    <source>
        <dbReference type="ARBA" id="ARBA00009730"/>
    </source>
</evidence>
<reference evidence="6" key="1">
    <citation type="journal article" date="2022" name="bioRxiv">
        <title>Sequencing and chromosome-scale assembly of the giantPleurodeles waltlgenome.</title>
        <authorList>
            <person name="Brown T."/>
            <person name="Elewa A."/>
            <person name="Iarovenko S."/>
            <person name="Subramanian E."/>
            <person name="Araus A.J."/>
            <person name="Petzold A."/>
            <person name="Susuki M."/>
            <person name="Suzuki K.-i.T."/>
            <person name="Hayashi T."/>
            <person name="Toyoda A."/>
            <person name="Oliveira C."/>
            <person name="Osipova E."/>
            <person name="Leigh N.D."/>
            <person name="Simon A."/>
            <person name="Yun M.H."/>
        </authorList>
    </citation>
    <scope>NUCLEOTIDE SEQUENCE</scope>
    <source>
        <strain evidence="6">20211129_DDA</strain>
        <tissue evidence="6">Liver</tissue>
    </source>
</reference>
<gene>
    <name evidence="6" type="ORF">NDU88_004204</name>
</gene>
<dbReference type="AlphaFoldDB" id="A0AAV7T705"/>
<keyword evidence="5" id="KW-0539">Nucleus</keyword>
<proteinExistence type="inferred from homology"/>
<evidence type="ECO:0000313" key="7">
    <source>
        <dbReference type="Proteomes" id="UP001066276"/>
    </source>
</evidence>
<dbReference type="GO" id="GO:0000993">
    <property type="term" value="F:RNA polymerase II complex binding"/>
    <property type="evidence" value="ECO:0007669"/>
    <property type="project" value="TreeGrafter"/>
</dbReference>
<accession>A0AAV7T705</accession>
<keyword evidence="7" id="KW-1185">Reference proteome</keyword>
<keyword evidence="4" id="KW-0862">Zinc</keyword>
<comment type="subcellular location">
    <subcellularLocation>
        <location evidence="1">Nucleus</location>
    </subcellularLocation>
</comment>
<evidence type="ECO:0000256" key="5">
    <source>
        <dbReference type="ARBA" id="ARBA00023242"/>
    </source>
</evidence>
<dbReference type="InterPro" id="IPR038567">
    <property type="entry name" value="T_Elf1_sf"/>
</dbReference>
<sequence>MLSASGSCLTPWLTERGFVVVGGLLTGKRAREAQRLWGSLSFRSCVGGRGEKGRSRWVVKSCDVKMDRARNTGVISCTVCLEEFQTPITYLSEAVDVYSDWIDACEAANQ</sequence>
<comment type="caution">
    <text evidence="6">The sequence shown here is derived from an EMBL/GenBank/DDBJ whole genome shotgun (WGS) entry which is preliminary data.</text>
</comment>
<dbReference type="GO" id="GO:0006368">
    <property type="term" value="P:transcription elongation by RNA polymerase II"/>
    <property type="evidence" value="ECO:0007669"/>
    <property type="project" value="TreeGrafter"/>
</dbReference>
<name>A0AAV7T705_PLEWA</name>
<dbReference type="Pfam" id="PF05129">
    <property type="entry name" value="Zn_ribbon_Elf1"/>
    <property type="match status" value="1"/>
</dbReference>
<dbReference type="Proteomes" id="UP001066276">
    <property type="component" value="Chromosome 4_1"/>
</dbReference>
<organism evidence="6 7">
    <name type="scientific">Pleurodeles waltl</name>
    <name type="common">Iberian ribbed newt</name>
    <dbReference type="NCBI Taxonomy" id="8319"/>
    <lineage>
        <taxon>Eukaryota</taxon>
        <taxon>Metazoa</taxon>
        <taxon>Chordata</taxon>
        <taxon>Craniata</taxon>
        <taxon>Vertebrata</taxon>
        <taxon>Euteleostomi</taxon>
        <taxon>Amphibia</taxon>
        <taxon>Batrachia</taxon>
        <taxon>Caudata</taxon>
        <taxon>Salamandroidea</taxon>
        <taxon>Salamandridae</taxon>
        <taxon>Pleurodelinae</taxon>
        <taxon>Pleurodeles</taxon>
    </lineage>
</organism>